<dbReference type="PRINTS" id="PR00821">
    <property type="entry name" value="TAGLIPASE"/>
</dbReference>
<sequence length="345" mass="38733">MKRLEAKFEPVIKNISNEANHLARLYNKKLLDMPDPWKIEDIKPILVFYKKNFQSLEADLNSNAKEFASNLLQKGYLDSNRLVLITHGFHNNFDTDWLHQYKDLILNASAINKYDHTVAILGWGNGSDILVFRYRQAASNVIPVGNWLGAFTKAIYDLQPKLSIYGIGHSLGAHVMGIAGRTSKVFTRITGLDPAGPCFEKVPNSPTLYKGDAQFVDVIHTDGYDSKLDPMEWFFPVNHYGSLIPIGTFDFYPNYGYHQPGAGTFTVAGSHLRSLELFAWSISNPGKFMTSIVLGETPDFDQPVEKTRDGGFTVEMGYHADVSHLPPSNASTLFYIKTNAHIPWV</sequence>
<gene>
    <name evidence="6" type="ORF">RDWZM_003693</name>
</gene>
<evidence type="ECO:0000259" key="5">
    <source>
        <dbReference type="Pfam" id="PF00151"/>
    </source>
</evidence>
<dbReference type="GO" id="GO:0016042">
    <property type="term" value="P:lipid catabolic process"/>
    <property type="evidence" value="ECO:0007669"/>
    <property type="project" value="TreeGrafter"/>
</dbReference>
<feature type="domain" description="Lipase" evidence="5">
    <location>
        <begin position="66"/>
        <end position="343"/>
    </location>
</feature>
<evidence type="ECO:0000313" key="6">
    <source>
        <dbReference type="EMBL" id="KAJ6225148.1"/>
    </source>
</evidence>
<reference evidence="6" key="1">
    <citation type="submission" date="2022-12" db="EMBL/GenBank/DDBJ databases">
        <title>Genome assemblies of Blomia tropicalis.</title>
        <authorList>
            <person name="Cui Y."/>
        </authorList>
    </citation>
    <scope>NUCLEOTIDE SEQUENCE</scope>
    <source>
        <tissue evidence="6">Adult mites</tissue>
    </source>
</reference>
<comment type="similarity">
    <text evidence="2 4">Belongs to the AB hydrolase superfamily. Lipase family.</text>
</comment>
<dbReference type="GO" id="GO:0005615">
    <property type="term" value="C:extracellular space"/>
    <property type="evidence" value="ECO:0007669"/>
    <property type="project" value="TreeGrafter"/>
</dbReference>
<dbReference type="Gene3D" id="3.40.50.1820">
    <property type="entry name" value="alpha/beta hydrolase"/>
    <property type="match status" value="1"/>
</dbReference>
<evidence type="ECO:0000256" key="2">
    <source>
        <dbReference type="ARBA" id="ARBA00010701"/>
    </source>
</evidence>
<comment type="caution">
    <text evidence="6">The sequence shown here is derived from an EMBL/GenBank/DDBJ whole genome shotgun (WGS) entry which is preliminary data.</text>
</comment>
<keyword evidence="3" id="KW-0964">Secreted</keyword>
<proteinExistence type="inferred from homology"/>
<dbReference type="GO" id="GO:0016298">
    <property type="term" value="F:lipase activity"/>
    <property type="evidence" value="ECO:0007669"/>
    <property type="project" value="InterPro"/>
</dbReference>
<dbReference type="InterPro" id="IPR013818">
    <property type="entry name" value="Lipase"/>
</dbReference>
<evidence type="ECO:0000256" key="1">
    <source>
        <dbReference type="ARBA" id="ARBA00004613"/>
    </source>
</evidence>
<evidence type="ECO:0000256" key="4">
    <source>
        <dbReference type="RuleBase" id="RU004262"/>
    </source>
</evidence>
<dbReference type="SUPFAM" id="SSF53474">
    <property type="entry name" value="alpha/beta-Hydrolases"/>
    <property type="match status" value="1"/>
</dbReference>
<dbReference type="PANTHER" id="PTHR11610">
    <property type="entry name" value="LIPASE"/>
    <property type="match status" value="1"/>
</dbReference>
<protein>
    <recommendedName>
        <fullName evidence="5">Lipase domain-containing protein</fullName>
    </recommendedName>
</protein>
<dbReference type="InterPro" id="IPR029058">
    <property type="entry name" value="AB_hydrolase_fold"/>
</dbReference>
<dbReference type="InterPro" id="IPR000734">
    <property type="entry name" value="TAG_lipase"/>
</dbReference>
<dbReference type="OMA" id="LITHGFH"/>
<evidence type="ECO:0000256" key="3">
    <source>
        <dbReference type="ARBA" id="ARBA00022525"/>
    </source>
</evidence>
<dbReference type="Proteomes" id="UP001142055">
    <property type="component" value="Chromosome 1"/>
</dbReference>
<dbReference type="EMBL" id="JAPWDV010000001">
    <property type="protein sequence ID" value="KAJ6225148.1"/>
    <property type="molecule type" value="Genomic_DNA"/>
</dbReference>
<dbReference type="AlphaFoldDB" id="A0A9Q0MHE3"/>
<keyword evidence="7" id="KW-1185">Reference proteome</keyword>
<accession>A0A9Q0MHE3</accession>
<evidence type="ECO:0000313" key="7">
    <source>
        <dbReference type="Proteomes" id="UP001142055"/>
    </source>
</evidence>
<dbReference type="Pfam" id="PF00151">
    <property type="entry name" value="Lipase"/>
    <property type="match status" value="1"/>
</dbReference>
<name>A0A9Q0MHE3_BLOTA</name>
<comment type="subcellular location">
    <subcellularLocation>
        <location evidence="1">Secreted</location>
    </subcellularLocation>
</comment>
<organism evidence="6 7">
    <name type="scientific">Blomia tropicalis</name>
    <name type="common">Mite</name>
    <dbReference type="NCBI Taxonomy" id="40697"/>
    <lineage>
        <taxon>Eukaryota</taxon>
        <taxon>Metazoa</taxon>
        <taxon>Ecdysozoa</taxon>
        <taxon>Arthropoda</taxon>
        <taxon>Chelicerata</taxon>
        <taxon>Arachnida</taxon>
        <taxon>Acari</taxon>
        <taxon>Acariformes</taxon>
        <taxon>Sarcoptiformes</taxon>
        <taxon>Astigmata</taxon>
        <taxon>Glycyphagoidea</taxon>
        <taxon>Echimyopodidae</taxon>
        <taxon>Blomia</taxon>
    </lineage>
</organism>